<dbReference type="PANTHER" id="PTHR48098:SF1">
    <property type="entry name" value="DIACYLGLYCEROL ACYLTRANSFERASE_MYCOLYLTRANSFERASE AG85A"/>
    <property type="match status" value="1"/>
</dbReference>
<protein>
    <submittedName>
        <fullName evidence="2">S-formylglutathione hydrolase FrmB</fullName>
    </submittedName>
</protein>
<dbReference type="InterPro" id="IPR050583">
    <property type="entry name" value="Mycobacterial_A85_antigen"/>
</dbReference>
<dbReference type="RefSeq" id="WP_197013271.1">
    <property type="nucleotide sequence ID" value="NZ_BAABES010000001.1"/>
</dbReference>
<feature type="compositionally biased region" description="Gly residues" evidence="1">
    <location>
        <begin position="285"/>
        <end position="295"/>
    </location>
</feature>
<gene>
    <name evidence="2" type="ORF">IW256_004981</name>
</gene>
<feature type="region of interest" description="Disordered" evidence="1">
    <location>
        <begin position="267"/>
        <end position="299"/>
    </location>
</feature>
<dbReference type="EMBL" id="JADOUA010000001">
    <property type="protein sequence ID" value="MBG6090868.1"/>
    <property type="molecule type" value="Genomic_DNA"/>
</dbReference>
<keyword evidence="3" id="KW-1185">Reference proteome</keyword>
<reference evidence="2" key="1">
    <citation type="submission" date="2020-11" db="EMBL/GenBank/DDBJ databases">
        <title>Sequencing the genomes of 1000 actinobacteria strains.</title>
        <authorList>
            <person name="Klenk H.-P."/>
        </authorList>
    </citation>
    <scope>NUCLEOTIDE SEQUENCE</scope>
    <source>
        <strain evidence="2">DSM 43175</strain>
    </source>
</reference>
<dbReference type="Gene3D" id="3.40.50.1820">
    <property type="entry name" value="alpha/beta hydrolase"/>
    <property type="match status" value="1"/>
</dbReference>
<dbReference type="PANTHER" id="PTHR48098">
    <property type="entry name" value="ENTEROCHELIN ESTERASE-RELATED"/>
    <property type="match status" value="1"/>
</dbReference>
<evidence type="ECO:0000313" key="3">
    <source>
        <dbReference type="Proteomes" id="UP000614047"/>
    </source>
</evidence>
<dbReference type="InterPro" id="IPR000801">
    <property type="entry name" value="Esterase-like"/>
</dbReference>
<organism evidence="2 3">
    <name type="scientific">Actinomadura viridis</name>
    <dbReference type="NCBI Taxonomy" id="58110"/>
    <lineage>
        <taxon>Bacteria</taxon>
        <taxon>Bacillati</taxon>
        <taxon>Actinomycetota</taxon>
        <taxon>Actinomycetes</taxon>
        <taxon>Streptosporangiales</taxon>
        <taxon>Thermomonosporaceae</taxon>
        <taxon>Actinomadura</taxon>
    </lineage>
</organism>
<proteinExistence type="predicted"/>
<evidence type="ECO:0000256" key="1">
    <source>
        <dbReference type="SAM" id="MobiDB-lite"/>
    </source>
</evidence>
<sequence length="352" mass="37005">MVATGMSEAWNMWLRGLFGAGFIAGMAGACASIAPGGPAPAAAPGADDGAAVVAERSPGPRLLDLTVRSPVLAGTADVRLLLPPGWSRDAGRTWPVLYLLHGGGADHTAWTANTAVERIAGQHGVLVVMPDGGACGNYSDWWNRGRGGPPRWETFHLAELRQILERGYGAGTERAIAGAGMGGTGALAYAARHRGLFRAAASFSGALNTLHHDPGRLDGPDLIELGVAVGAPAATWTDLWGRPDEQRMVWRHHNPYDLADRLAGTRLHVSSGDGTPGPYDRHAGAGAGRGPGPGRGPDAVEALAHRVALQFTGKLKRLGIPVSSHFYQGTHTWPYWDRELHAVLPLLLAEIT</sequence>
<dbReference type="SUPFAM" id="SSF53474">
    <property type="entry name" value="alpha/beta-Hydrolases"/>
    <property type="match status" value="1"/>
</dbReference>
<evidence type="ECO:0000313" key="2">
    <source>
        <dbReference type="EMBL" id="MBG6090868.1"/>
    </source>
</evidence>
<dbReference type="Pfam" id="PF00756">
    <property type="entry name" value="Esterase"/>
    <property type="match status" value="1"/>
</dbReference>
<comment type="caution">
    <text evidence="2">The sequence shown here is derived from an EMBL/GenBank/DDBJ whole genome shotgun (WGS) entry which is preliminary data.</text>
</comment>
<dbReference type="Proteomes" id="UP000614047">
    <property type="component" value="Unassembled WGS sequence"/>
</dbReference>
<dbReference type="InterPro" id="IPR029058">
    <property type="entry name" value="AB_hydrolase_fold"/>
</dbReference>
<dbReference type="GO" id="GO:0016747">
    <property type="term" value="F:acyltransferase activity, transferring groups other than amino-acyl groups"/>
    <property type="evidence" value="ECO:0007669"/>
    <property type="project" value="TreeGrafter"/>
</dbReference>
<dbReference type="AlphaFoldDB" id="A0A931DLQ9"/>
<accession>A0A931DLQ9</accession>
<dbReference type="GO" id="GO:0016787">
    <property type="term" value="F:hydrolase activity"/>
    <property type="evidence" value="ECO:0007669"/>
    <property type="project" value="UniProtKB-KW"/>
</dbReference>
<name>A0A931DLQ9_9ACTN</name>
<keyword evidence="2" id="KW-0378">Hydrolase</keyword>